<dbReference type="PROSITE" id="PS50931">
    <property type="entry name" value="HTH_LYSR"/>
    <property type="match status" value="1"/>
</dbReference>
<gene>
    <name evidence="7" type="primary">oxyR</name>
    <name evidence="7" type="ORF">PbB2_00454</name>
</gene>
<evidence type="ECO:0000259" key="6">
    <source>
        <dbReference type="PROSITE" id="PS50931"/>
    </source>
</evidence>
<evidence type="ECO:0000256" key="4">
    <source>
        <dbReference type="ARBA" id="ARBA00023159"/>
    </source>
</evidence>
<dbReference type="GO" id="GO:0003677">
    <property type="term" value="F:DNA binding"/>
    <property type="evidence" value="ECO:0007669"/>
    <property type="project" value="UniProtKB-KW"/>
</dbReference>
<dbReference type="Proteomes" id="UP000245086">
    <property type="component" value="Unassembled WGS sequence"/>
</dbReference>
<keyword evidence="4" id="KW-0010">Activator</keyword>
<evidence type="ECO:0000313" key="7">
    <source>
        <dbReference type="EMBL" id="GBF56797.1"/>
    </source>
</evidence>
<dbReference type="Gene3D" id="3.40.190.10">
    <property type="entry name" value="Periplasmic binding protein-like II"/>
    <property type="match status" value="2"/>
</dbReference>
<dbReference type="GO" id="GO:0032993">
    <property type="term" value="C:protein-DNA complex"/>
    <property type="evidence" value="ECO:0007669"/>
    <property type="project" value="TreeGrafter"/>
</dbReference>
<keyword evidence="5" id="KW-0804">Transcription</keyword>
<dbReference type="OrthoDB" id="9775392at2"/>
<comment type="similarity">
    <text evidence="1">Belongs to the LysR transcriptional regulatory family.</text>
</comment>
<dbReference type="InterPro" id="IPR000847">
    <property type="entry name" value="LysR_HTH_N"/>
</dbReference>
<dbReference type="GO" id="GO:0003700">
    <property type="term" value="F:DNA-binding transcription factor activity"/>
    <property type="evidence" value="ECO:0007669"/>
    <property type="project" value="InterPro"/>
</dbReference>
<organism evidence="7 8">
    <name type="scientific">Candidatus Phycosocius bacilliformis</name>
    <dbReference type="NCBI Taxonomy" id="1445552"/>
    <lineage>
        <taxon>Bacteria</taxon>
        <taxon>Pseudomonadati</taxon>
        <taxon>Pseudomonadota</taxon>
        <taxon>Alphaproteobacteria</taxon>
        <taxon>Caulobacterales</taxon>
        <taxon>Caulobacterales incertae sedis</taxon>
        <taxon>Candidatus Phycosocius</taxon>
    </lineage>
</organism>
<dbReference type="Gene3D" id="1.10.10.10">
    <property type="entry name" value="Winged helix-like DNA-binding domain superfamily/Winged helix DNA-binding domain"/>
    <property type="match status" value="1"/>
</dbReference>
<evidence type="ECO:0000256" key="5">
    <source>
        <dbReference type="ARBA" id="ARBA00023163"/>
    </source>
</evidence>
<keyword evidence="8" id="KW-1185">Reference proteome</keyword>
<keyword evidence="2" id="KW-0805">Transcription regulation</keyword>
<dbReference type="SUPFAM" id="SSF46785">
    <property type="entry name" value="Winged helix' DNA-binding domain"/>
    <property type="match status" value="1"/>
</dbReference>
<comment type="caution">
    <text evidence="7">The sequence shown here is derived from an EMBL/GenBank/DDBJ whole genome shotgun (WGS) entry which is preliminary data.</text>
</comment>
<dbReference type="InterPro" id="IPR036388">
    <property type="entry name" value="WH-like_DNA-bd_sf"/>
</dbReference>
<name>A0A2P2E6W8_9PROT</name>
<keyword evidence="3" id="KW-0238">DNA-binding</keyword>
<reference evidence="7 8" key="1">
    <citation type="journal article" date="2018" name="Genome Announc.">
        <title>Draft Genome Sequence of "Candidatus Phycosocius bacilliformis," an Alphaproteobacterial Ectosymbiont of the Hydrocarbon-Producing Green Alga Botryococcus braunii.</title>
        <authorList>
            <person name="Tanabe Y."/>
            <person name="Yamaguchi H."/>
            <person name="Watanabe M.M."/>
        </authorList>
    </citation>
    <scope>NUCLEOTIDE SEQUENCE [LARGE SCALE GENOMIC DNA]</scope>
    <source>
        <strain evidence="7 8">BOTRYCO-2</strain>
    </source>
</reference>
<dbReference type="InterPro" id="IPR036390">
    <property type="entry name" value="WH_DNA-bd_sf"/>
</dbReference>
<dbReference type="PANTHER" id="PTHR30346:SF26">
    <property type="entry name" value="HYDROGEN PEROXIDE-INDUCIBLE GENES ACTIVATOR"/>
    <property type="match status" value="1"/>
</dbReference>
<dbReference type="EMBL" id="BFBR01000001">
    <property type="protein sequence ID" value="GBF56797.1"/>
    <property type="molecule type" value="Genomic_DNA"/>
</dbReference>
<evidence type="ECO:0000256" key="1">
    <source>
        <dbReference type="ARBA" id="ARBA00009437"/>
    </source>
</evidence>
<dbReference type="SUPFAM" id="SSF53850">
    <property type="entry name" value="Periplasmic binding protein-like II"/>
    <property type="match status" value="1"/>
</dbReference>
<dbReference type="Pfam" id="PF00126">
    <property type="entry name" value="HTH_1"/>
    <property type="match status" value="1"/>
</dbReference>
<evidence type="ECO:0000256" key="2">
    <source>
        <dbReference type="ARBA" id="ARBA00023015"/>
    </source>
</evidence>
<evidence type="ECO:0000313" key="8">
    <source>
        <dbReference type="Proteomes" id="UP000245086"/>
    </source>
</evidence>
<proteinExistence type="inferred from homology"/>
<accession>A0A2P2E6W8</accession>
<protein>
    <submittedName>
        <fullName evidence="7">Hydrogen peroxide-inducible genes activator</fullName>
    </submittedName>
</protein>
<dbReference type="AlphaFoldDB" id="A0A2P2E6W8"/>
<dbReference type="FunFam" id="1.10.10.10:FF:000001">
    <property type="entry name" value="LysR family transcriptional regulator"/>
    <property type="match status" value="1"/>
</dbReference>
<sequence length="294" mass="31143">MSQPTLRQLSFLTAIAEHGSFVAAAEQALVTQPSLSAAIKELEAILGTKLIERGRTGATLTPAGEIAAVKARAILSAVDELSEAVQGAAEPLTGPFRLGVIPTIAPFFLPRALSKAKAAFPRLKLYLREDLTSRLIEGLRAHTLDAALIALPYEAQGIDTMALFDDEFLFVGPPDHPLSTKSELRPSDLEGEPVLLLEDGHCLRDHAIGVCGMTRPGQEEVRATSLFTLVQMAAGGLGISLLPKIAAEAGIPSEGLVVRPFTPPVIGRQIGLAWRRSSGRLIEIKALAGILKSA</sequence>
<dbReference type="PRINTS" id="PR00039">
    <property type="entry name" value="HTHLYSR"/>
</dbReference>
<dbReference type="CDD" id="cd08411">
    <property type="entry name" value="PBP2_OxyR"/>
    <property type="match status" value="1"/>
</dbReference>
<evidence type="ECO:0000256" key="3">
    <source>
        <dbReference type="ARBA" id="ARBA00023125"/>
    </source>
</evidence>
<dbReference type="Pfam" id="PF03466">
    <property type="entry name" value="LysR_substrate"/>
    <property type="match status" value="1"/>
</dbReference>
<dbReference type="PANTHER" id="PTHR30346">
    <property type="entry name" value="TRANSCRIPTIONAL DUAL REGULATOR HCAR-RELATED"/>
    <property type="match status" value="1"/>
</dbReference>
<dbReference type="InterPro" id="IPR005119">
    <property type="entry name" value="LysR_subst-bd"/>
</dbReference>
<feature type="domain" description="HTH lysR-type" evidence="6">
    <location>
        <begin position="4"/>
        <end position="61"/>
    </location>
</feature>
<dbReference type="RefSeq" id="WP_108983648.1">
    <property type="nucleotide sequence ID" value="NZ_BFBR01000001.1"/>
</dbReference>